<evidence type="ECO:0000256" key="1">
    <source>
        <dbReference type="ARBA" id="ARBA00010790"/>
    </source>
</evidence>
<dbReference type="GO" id="GO:0050660">
    <property type="term" value="F:flavin adenine dinucleotide binding"/>
    <property type="evidence" value="ECO:0007669"/>
    <property type="project" value="InterPro"/>
</dbReference>
<protein>
    <recommendedName>
        <fullName evidence="2">Glucose-methanol-choline oxidoreductase N-terminal domain-containing protein</fullName>
    </recommendedName>
</protein>
<dbReference type="GO" id="GO:0016614">
    <property type="term" value="F:oxidoreductase activity, acting on CH-OH group of donors"/>
    <property type="evidence" value="ECO:0007669"/>
    <property type="project" value="InterPro"/>
</dbReference>
<proteinExistence type="inferred from homology"/>
<dbReference type="Gene3D" id="3.30.560.10">
    <property type="entry name" value="Glucose Oxidase, domain 3"/>
    <property type="match status" value="1"/>
</dbReference>
<dbReference type="InterPro" id="IPR000172">
    <property type="entry name" value="GMC_OxRdtase_N"/>
</dbReference>
<dbReference type="Pfam" id="PF00732">
    <property type="entry name" value="GMC_oxred_N"/>
    <property type="match status" value="1"/>
</dbReference>
<dbReference type="SUPFAM" id="SSF51905">
    <property type="entry name" value="FAD/NAD(P)-binding domain"/>
    <property type="match status" value="1"/>
</dbReference>
<reference evidence="3 4" key="1">
    <citation type="submission" date="2022-09" db="EMBL/GenBank/DDBJ databases">
        <authorList>
            <person name="Palmer J.M."/>
        </authorList>
    </citation>
    <scope>NUCLEOTIDE SEQUENCE [LARGE SCALE GENOMIC DNA]</scope>
    <source>
        <strain evidence="3 4">DSM 7382</strain>
    </source>
</reference>
<dbReference type="Gene3D" id="3.50.50.60">
    <property type="entry name" value="FAD/NAD(P)-binding domain"/>
    <property type="match status" value="1"/>
</dbReference>
<evidence type="ECO:0000313" key="4">
    <source>
        <dbReference type="Proteomes" id="UP001385951"/>
    </source>
</evidence>
<dbReference type="Proteomes" id="UP001385951">
    <property type="component" value="Unassembled WGS sequence"/>
</dbReference>
<dbReference type="EMBL" id="JASBNA010000010">
    <property type="protein sequence ID" value="KAK7688558.1"/>
    <property type="molecule type" value="Genomic_DNA"/>
</dbReference>
<organism evidence="3 4">
    <name type="scientific">Cerrena zonata</name>
    <dbReference type="NCBI Taxonomy" id="2478898"/>
    <lineage>
        <taxon>Eukaryota</taxon>
        <taxon>Fungi</taxon>
        <taxon>Dikarya</taxon>
        <taxon>Basidiomycota</taxon>
        <taxon>Agaricomycotina</taxon>
        <taxon>Agaricomycetes</taxon>
        <taxon>Polyporales</taxon>
        <taxon>Cerrenaceae</taxon>
        <taxon>Cerrena</taxon>
    </lineage>
</organism>
<dbReference type="PANTHER" id="PTHR11552">
    <property type="entry name" value="GLUCOSE-METHANOL-CHOLINE GMC OXIDOREDUCTASE"/>
    <property type="match status" value="1"/>
</dbReference>
<dbReference type="AlphaFoldDB" id="A0AAW0G5K2"/>
<dbReference type="PANTHER" id="PTHR11552:SF78">
    <property type="entry name" value="GLUCOSE-METHANOL-CHOLINE OXIDOREDUCTASE N-TERMINAL DOMAIN-CONTAINING PROTEIN"/>
    <property type="match status" value="1"/>
</dbReference>
<accession>A0AAW0G5K2</accession>
<feature type="domain" description="Glucose-methanol-choline oxidoreductase N-terminal" evidence="2">
    <location>
        <begin position="28"/>
        <end position="209"/>
    </location>
</feature>
<sequence>MVRHDFFAQIYPSSLPTSSTIPAYKSSYDLIFAGGGTTACVVAGRLLAANPTLRILIVEAGPHTHNDLSHIQPARYSSHLFPNSRTIRSYKAQESEGLGGRAIVVQTGGCIGGGSSVNFTMYTRAAASDYDDWATRYHNPGWSSGDIIPLLQKSETFQVLPNLPTHGYSGPINVSYGGATTNIGNDFLEVAAAYDKRRTFTDDPNGLHSCDAYGRWPK</sequence>
<name>A0AAW0G5K2_9APHY</name>
<dbReference type="InterPro" id="IPR036188">
    <property type="entry name" value="FAD/NAD-bd_sf"/>
</dbReference>
<comment type="similarity">
    <text evidence="1">Belongs to the GMC oxidoreductase family.</text>
</comment>
<comment type="caution">
    <text evidence="3">The sequence shown here is derived from an EMBL/GenBank/DDBJ whole genome shotgun (WGS) entry which is preliminary data.</text>
</comment>
<evidence type="ECO:0000313" key="3">
    <source>
        <dbReference type="EMBL" id="KAK7688558.1"/>
    </source>
</evidence>
<dbReference type="InterPro" id="IPR012132">
    <property type="entry name" value="GMC_OxRdtase"/>
</dbReference>
<gene>
    <name evidence="3" type="ORF">QCA50_008096</name>
</gene>
<keyword evidence="4" id="KW-1185">Reference proteome</keyword>
<evidence type="ECO:0000259" key="2">
    <source>
        <dbReference type="Pfam" id="PF00732"/>
    </source>
</evidence>